<evidence type="ECO:0000256" key="10">
    <source>
        <dbReference type="RuleBase" id="RU079119"/>
    </source>
</evidence>
<keyword evidence="8 10" id="KW-0012">Acyltransferase</keyword>
<sequence>MATLAELAPSPPHSPSLAMRRKSWARRCERYCCNVVSYFPLCIVYGLTTWAVWVAYKIGVQEKLSTSKDYFFAWVAMILYAMLNWCYTTAVFTDPGSPIDQTRGGYASLPTQELSRPYTSFTVKSNGELRYCKKCQTKKPDRAHHCSTCKRCVLKMDHHCPWLAACIGLRNYKPFLLFLTYLSLFCWACFALSGIWCWKEFTTDQYMDTLTPVNYIVLAVISGIVGLVITGFTVWHVMLAARNMTTIESLEKTRYLSPLRKSMQQHFNNQGQRHYVDSADGGRPSIGDQLMEIHANALPGVTRPEEGEDYRRAGSPAQRSLQRNWADLEAARERERYDEYLDELDSEKLPNAFDLGWRRNLRHVMGENPWLWALPICNTTGDGWRWDASPRWVEARERIAEERFTQMQRQKDRERAAGWGVPDSPPQRSSSPPTYTSTYYKARPMEPAPPPPRPSNRNSRFLTTSNGVATVPREGRRSPGKADAILGRAPGLYSDDPGMVGGGVPMQYIPSRGGRARASYDDLDDFDDDDDDDDDDEEDEEDEYDESSDEAEDKVKKSNRKASNGGLINGTNGVNGTSSSSSSSTAAVPEIKTENWNDLPAEMVGGRTRRGPTAKRPVKKTVAAKKAEDEWQEWGPK</sequence>
<comment type="similarity">
    <text evidence="10">Belongs to the DHHC palmitoyltransferase family.</text>
</comment>
<evidence type="ECO:0000256" key="4">
    <source>
        <dbReference type="ARBA" id="ARBA00022989"/>
    </source>
</evidence>
<dbReference type="Pfam" id="PF01529">
    <property type="entry name" value="DHHC"/>
    <property type="match status" value="1"/>
</dbReference>
<dbReference type="GO" id="GO:0019706">
    <property type="term" value="F:protein-cysteine S-palmitoyltransferase activity"/>
    <property type="evidence" value="ECO:0007669"/>
    <property type="project" value="UniProtKB-EC"/>
</dbReference>
<name>A0A8H7IS05_9PEZI</name>
<dbReference type="EC" id="2.3.1.225" evidence="10"/>
<gene>
    <name evidence="13" type="ORF">BFW01_g947</name>
</gene>
<dbReference type="InterPro" id="IPR039859">
    <property type="entry name" value="PFA4/ZDH16/20/ERF2-like"/>
</dbReference>
<keyword evidence="4 10" id="KW-1133">Transmembrane helix</keyword>
<evidence type="ECO:0000256" key="3">
    <source>
        <dbReference type="ARBA" id="ARBA00022692"/>
    </source>
</evidence>
<evidence type="ECO:0000256" key="1">
    <source>
        <dbReference type="ARBA" id="ARBA00004141"/>
    </source>
</evidence>
<feature type="compositionally biased region" description="Acidic residues" evidence="11">
    <location>
        <begin position="521"/>
        <end position="552"/>
    </location>
</feature>
<evidence type="ECO:0000256" key="2">
    <source>
        <dbReference type="ARBA" id="ARBA00022679"/>
    </source>
</evidence>
<proteinExistence type="inferred from homology"/>
<dbReference type="GO" id="GO:0016020">
    <property type="term" value="C:membrane"/>
    <property type="evidence" value="ECO:0007669"/>
    <property type="project" value="UniProtKB-SubCell"/>
</dbReference>
<dbReference type="PANTHER" id="PTHR12246">
    <property type="entry name" value="PALMITOYLTRANSFERASE ZDHHC16"/>
    <property type="match status" value="1"/>
</dbReference>
<feature type="transmembrane region" description="Helical" evidence="10">
    <location>
        <begin position="216"/>
        <end position="239"/>
    </location>
</feature>
<dbReference type="EMBL" id="MDYX01000040">
    <property type="protein sequence ID" value="KAF9630385.1"/>
    <property type="molecule type" value="Genomic_DNA"/>
</dbReference>
<dbReference type="InterPro" id="IPR001594">
    <property type="entry name" value="Palmitoyltrfase_DHHC"/>
</dbReference>
<comment type="subcellular location">
    <subcellularLocation>
        <location evidence="1">Membrane</location>
        <topology evidence="1">Multi-pass membrane protein</topology>
    </subcellularLocation>
</comment>
<accession>A0A8H7IS05</accession>
<protein>
    <recommendedName>
        <fullName evidence="10">Palmitoyltransferase</fullName>
        <ecNumber evidence="10">2.3.1.225</ecNumber>
    </recommendedName>
</protein>
<keyword evidence="3 10" id="KW-0812">Transmembrane</keyword>
<feature type="transmembrane region" description="Helical" evidence="10">
    <location>
        <begin position="31"/>
        <end position="56"/>
    </location>
</feature>
<feature type="region of interest" description="Disordered" evidence="11">
    <location>
        <begin position="403"/>
        <end position="637"/>
    </location>
</feature>
<comment type="catalytic activity">
    <reaction evidence="9 10">
        <text>L-cysteinyl-[protein] + hexadecanoyl-CoA = S-hexadecanoyl-L-cysteinyl-[protein] + CoA</text>
        <dbReference type="Rhea" id="RHEA:36683"/>
        <dbReference type="Rhea" id="RHEA-COMP:10131"/>
        <dbReference type="Rhea" id="RHEA-COMP:11032"/>
        <dbReference type="ChEBI" id="CHEBI:29950"/>
        <dbReference type="ChEBI" id="CHEBI:57287"/>
        <dbReference type="ChEBI" id="CHEBI:57379"/>
        <dbReference type="ChEBI" id="CHEBI:74151"/>
        <dbReference type="EC" id="2.3.1.225"/>
    </reaction>
</comment>
<evidence type="ECO:0000259" key="12">
    <source>
        <dbReference type="Pfam" id="PF01529"/>
    </source>
</evidence>
<evidence type="ECO:0000256" key="6">
    <source>
        <dbReference type="ARBA" id="ARBA00023139"/>
    </source>
</evidence>
<comment type="domain">
    <text evidence="10">The DHHC domain is required for palmitoyltransferase activity.</text>
</comment>
<feature type="domain" description="Palmitoyltransferase DHHC" evidence="12">
    <location>
        <begin position="126"/>
        <end position="252"/>
    </location>
</feature>
<feature type="compositionally biased region" description="Low complexity" evidence="11">
    <location>
        <begin position="426"/>
        <end position="442"/>
    </location>
</feature>
<evidence type="ECO:0000256" key="9">
    <source>
        <dbReference type="ARBA" id="ARBA00048048"/>
    </source>
</evidence>
<feature type="transmembrane region" description="Helical" evidence="10">
    <location>
        <begin position="175"/>
        <end position="196"/>
    </location>
</feature>
<dbReference type="AlphaFoldDB" id="A0A8H7IS05"/>
<reference evidence="13" key="1">
    <citation type="submission" date="2016-08" db="EMBL/GenBank/DDBJ databases">
        <authorList>
            <person name="Yan J."/>
        </authorList>
    </citation>
    <scope>NUCLEOTIDE SEQUENCE</scope>
    <source>
        <strain evidence="13">CSS-01s</strain>
    </source>
</reference>
<organism evidence="13 14">
    <name type="scientific">Lasiodiplodia theobromae</name>
    <dbReference type="NCBI Taxonomy" id="45133"/>
    <lineage>
        <taxon>Eukaryota</taxon>
        <taxon>Fungi</taxon>
        <taxon>Dikarya</taxon>
        <taxon>Ascomycota</taxon>
        <taxon>Pezizomycotina</taxon>
        <taxon>Dothideomycetes</taxon>
        <taxon>Dothideomycetes incertae sedis</taxon>
        <taxon>Botryosphaeriales</taxon>
        <taxon>Botryosphaeriaceae</taxon>
        <taxon>Lasiodiplodia</taxon>
    </lineage>
</organism>
<feature type="transmembrane region" description="Helical" evidence="10">
    <location>
        <begin position="71"/>
        <end position="93"/>
    </location>
</feature>
<keyword evidence="6" id="KW-0564">Palmitate</keyword>
<feature type="compositionally biased region" description="Basic and acidic residues" evidence="11">
    <location>
        <begin position="403"/>
        <end position="416"/>
    </location>
</feature>
<evidence type="ECO:0000313" key="13">
    <source>
        <dbReference type="EMBL" id="KAF9630385.1"/>
    </source>
</evidence>
<keyword evidence="5 10" id="KW-0472">Membrane</keyword>
<evidence type="ECO:0000256" key="11">
    <source>
        <dbReference type="SAM" id="MobiDB-lite"/>
    </source>
</evidence>
<dbReference type="PROSITE" id="PS50216">
    <property type="entry name" value="DHHC"/>
    <property type="match status" value="1"/>
</dbReference>
<comment type="caution">
    <text evidence="13">The sequence shown here is derived from an EMBL/GenBank/DDBJ whole genome shotgun (WGS) entry which is preliminary data.</text>
</comment>
<keyword evidence="2 10" id="KW-0808">Transferase</keyword>
<evidence type="ECO:0000256" key="8">
    <source>
        <dbReference type="ARBA" id="ARBA00023315"/>
    </source>
</evidence>
<evidence type="ECO:0000256" key="5">
    <source>
        <dbReference type="ARBA" id="ARBA00023136"/>
    </source>
</evidence>
<evidence type="ECO:0000313" key="14">
    <source>
        <dbReference type="Proteomes" id="UP000627934"/>
    </source>
</evidence>
<feature type="compositionally biased region" description="Basic residues" evidence="11">
    <location>
        <begin position="607"/>
        <end position="623"/>
    </location>
</feature>
<feature type="compositionally biased region" description="Low complexity" evidence="11">
    <location>
        <begin position="569"/>
        <end position="585"/>
    </location>
</feature>
<evidence type="ECO:0000256" key="7">
    <source>
        <dbReference type="ARBA" id="ARBA00023288"/>
    </source>
</evidence>
<keyword evidence="7" id="KW-0449">Lipoprotein</keyword>
<reference evidence="13" key="2">
    <citation type="journal article" date="2018" name="DNA Res.">
        <title>Comparative genome and transcriptome analyses reveal adaptations to opportunistic infections in woody plant degrading pathogens of Botryosphaeriaceae.</title>
        <authorList>
            <person name="Yan J.Y."/>
            <person name="Zhao W.S."/>
            <person name="Chen Z."/>
            <person name="Xing Q.K."/>
            <person name="Zhang W."/>
            <person name="Chethana K.W.T."/>
            <person name="Xue M.F."/>
            <person name="Xu J.P."/>
            <person name="Phillips A.J.L."/>
            <person name="Wang Y."/>
            <person name="Liu J.H."/>
            <person name="Liu M."/>
            <person name="Zhou Y."/>
            <person name="Jayawardena R.S."/>
            <person name="Manawasinghe I.S."/>
            <person name="Huang J.B."/>
            <person name="Qiao G.H."/>
            <person name="Fu C.Y."/>
            <person name="Guo F.F."/>
            <person name="Dissanayake A.J."/>
            <person name="Peng Y.L."/>
            <person name="Hyde K.D."/>
            <person name="Li X.H."/>
        </authorList>
    </citation>
    <scope>NUCLEOTIDE SEQUENCE</scope>
    <source>
        <strain evidence="13">CSS-01s</strain>
    </source>
</reference>
<dbReference type="Proteomes" id="UP000627934">
    <property type="component" value="Unassembled WGS sequence"/>
</dbReference>